<accession>A0ABW7YKJ9</accession>
<protein>
    <recommendedName>
        <fullName evidence="3">XRE family transcriptional regulator</fullName>
    </recommendedName>
</protein>
<organism evidence="1 2">
    <name type="scientific">Nonomuraea typhae</name>
    <dbReference type="NCBI Taxonomy" id="2603600"/>
    <lineage>
        <taxon>Bacteria</taxon>
        <taxon>Bacillati</taxon>
        <taxon>Actinomycetota</taxon>
        <taxon>Actinomycetes</taxon>
        <taxon>Streptosporangiales</taxon>
        <taxon>Streptosporangiaceae</taxon>
        <taxon>Nonomuraea</taxon>
    </lineage>
</organism>
<dbReference type="InterPro" id="IPR011990">
    <property type="entry name" value="TPR-like_helical_dom_sf"/>
</dbReference>
<gene>
    <name evidence="1" type="ORF">ACIBG2_02300</name>
</gene>
<evidence type="ECO:0008006" key="3">
    <source>
        <dbReference type="Google" id="ProtNLM"/>
    </source>
</evidence>
<reference evidence="1 2" key="1">
    <citation type="submission" date="2024-10" db="EMBL/GenBank/DDBJ databases">
        <title>The Natural Products Discovery Center: Release of the First 8490 Sequenced Strains for Exploring Actinobacteria Biosynthetic Diversity.</title>
        <authorList>
            <person name="Kalkreuter E."/>
            <person name="Kautsar S.A."/>
            <person name="Yang D."/>
            <person name="Bader C.D."/>
            <person name="Teijaro C.N."/>
            <person name="Fluegel L."/>
            <person name="Davis C.M."/>
            <person name="Simpson J.R."/>
            <person name="Lauterbach L."/>
            <person name="Steele A.D."/>
            <person name="Gui C."/>
            <person name="Meng S."/>
            <person name="Li G."/>
            <person name="Viehrig K."/>
            <person name="Ye F."/>
            <person name="Su P."/>
            <person name="Kiefer A.F."/>
            <person name="Nichols A."/>
            <person name="Cepeda A.J."/>
            <person name="Yan W."/>
            <person name="Fan B."/>
            <person name="Jiang Y."/>
            <person name="Adhikari A."/>
            <person name="Zheng C.-J."/>
            <person name="Schuster L."/>
            <person name="Cowan T.M."/>
            <person name="Smanski M.J."/>
            <person name="Chevrette M.G."/>
            <person name="De Carvalho L.P.S."/>
            <person name="Shen B."/>
        </authorList>
    </citation>
    <scope>NUCLEOTIDE SEQUENCE [LARGE SCALE GENOMIC DNA]</scope>
    <source>
        <strain evidence="1 2">NPDC050545</strain>
    </source>
</reference>
<keyword evidence="2" id="KW-1185">Reference proteome</keyword>
<dbReference type="Proteomes" id="UP001612741">
    <property type="component" value="Unassembled WGS sequence"/>
</dbReference>
<evidence type="ECO:0000313" key="1">
    <source>
        <dbReference type="EMBL" id="MFI6496181.1"/>
    </source>
</evidence>
<comment type="caution">
    <text evidence="1">The sequence shown here is derived from an EMBL/GenBank/DDBJ whole genome shotgun (WGS) entry which is preliminary data.</text>
</comment>
<evidence type="ECO:0000313" key="2">
    <source>
        <dbReference type="Proteomes" id="UP001612741"/>
    </source>
</evidence>
<dbReference type="EMBL" id="JBITGY010000001">
    <property type="protein sequence ID" value="MFI6496181.1"/>
    <property type="molecule type" value="Genomic_DNA"/>
</dbReference>
<proteinExistence type="predicted"/>
<dbReference type="SUPFAM" id="SSF48452">
    <property type="entry name" value="TPR-like"/>
    <property type="match status" value="1"/>
</dbReference>
<dbReference type="Gene3D" id="1.25.40.10">
    <property type="entry name" value="Tetratricopeptide repeat domain"/>
    <property type="match status" value="1"/>
</dbReference>
<sequence>MTDDQRPLPSWAVHLRNERRQKGWSQKQLVCELFRAAGPEISLPEPASVLRRIKDHEAGTHRPKDPYPLLYCRVFGKSEARLFGTEAMLATDLNLGLTLDSDPLQLLQQIGQADIERRTLLTNAAYSVAAAALPLTSAIEAVSRTQAARSGSKIGSAEIQAVKDMTKLFTTIDEWHGGQHGRSAVVQYLRSDIATLCRARFTSERHHDEMLSAAASVAYLTGWKAYDASEHGLAQRYYLQAYALTREANADLHSAFVLRILAHNGMDINYPGFTLDLAEAALSRIRGKVDPATEATFIVTRARAFANADRPQEAIADIAHANRLVSDSDERDVPYWAAIWGSARATIASHTAKTLARVGDYAAAEASFAESAQTRDPSRRRIIALTLADEGRMQFQLGDVEKACATWHRALDLIEGVASARIRESFAKTHTHLKQPRIRNLAVAKDLRTRINGQ</sequence>
<name>A0ABW7YKJ9_9ACTN</name>
<dbReference type="RefSeq" id="WP_397078146.1">
    <property type="nucleotide sequence ID" value="NZ_JBITGY010000001.1"/>
</dbReference>